<evidence type="ECO:0000256" key="2">
    <source>
        <dbReference type="ARBA" id="ARBA00023125"/>
    </source>
</evidence>
<evidence type="ECO:0000256" key="1">
    <source>
        <dbReference type="ARBA" id="ARBA00023015"/>
    </source>
</evidence>
<proteinExistence type="predicted"/>
<gene>
    <name evidence="5" type="ORF">FHS54_002929</name>
</gene>
<dbReference type="SUPFAM" id="SSF55781">
    <property type="entry name" value="GAF domain-like"/>
    <property type="match status" value="1"/>
</dbReference>
<dbReference type="AlphaFoldDB" id="A0A846M7V5"/>
<dbReference type="Pfam" id="PF01614">
    <property type="entry name" value="IclR_C"/>
    <property type="match status" value="1"/>
</dbReference>
<dbReference type="PROSITE" id="PS51077">
    <property type="entry name" value="HTH_ICLR"/>
    <property type="match status" value="1"/>
</dbReference>
<dbReference type="InterPro" id="IPR029016">
    <property type="entry name" value="GAF-like_dom_sf"/>
</dbReference>
<dbReference type="RefSeq" id="WP_167304821.1">
    <property type="nucleotide sequence ID" value="NZ_JAASQR010000004.1"/>
</dbReference>
<accession>A0A846M7V5</accession>
<dbReference type="InterPro" id="IPR036388">
    <property type="entry name" value="WH-like_DNA-bd_sf"/>
</dbReference>
<name>A0A846M7V5_9SPHN</name>
<keyword evidence="3" id="KW-0804">Transcription</keyword>
<evidence type="ECO:0000259" key="4">
    <source>
        <dbReference type="PROSITE" id="PS51077"/>
    </source>
</evidence>
<dbReference type="InterPro" id="IPR014757">
    <property type="entry name" value="Tscrpt_reg_IclR_C"/>
</dbReference>
<dbReference type="GO" id="GO:0045892">
    <property type="term" value="P:negative regulation of DNA-templated transcription"/>
    <property type="evidence" value="ECO:0007669"/>
    <property type="project" value="TreeGrafter"/>
</dbReference>
<dbReference type="SUPFAM" id="SSF46785">
    <property type="entry name" value="Winged helix' DNA-binding domain"/>
    <property type="match status" value="1"/>
</dbReference>
<dbReference type="InterPro" id="IPR050707">
    <property type="entry name" value="HTH_MetabolicPath_Reg"/>
</dbReference>
<dbReference type="InterPro" id="IPR036390">
    <property type="entry name" value="WH_DNA-bd_sf"/>
</dbReference>
<sequence>MSSNSQAEGRSGGRGSVKSCLRTLEVLEYFMRTGIPARTIEISEALGIPNSSADEILRTLASTGYLSYNQSTKLYAPSYKIVANAFAIEHSFFGSGSINEVMEEMRRETGGSVFVTQQNDCWSESVAEMSGGWAAKPDVEPYYSAEMICFQRNSWRPSTNFTAAMLAQQSNVDIIQLATRTQRLGLGPNGPTLMKHLVDRISQTRARGFALCRRNATIPVDSIAMPLRVPHSVASYAIGVVGDPLFVNDNDVRRMLSSMQSVVFRYNDRIRRNERISVQ</sequence>
<dbReference type="Proteomes" id="UP000576821">
    <property type="component" value="Unassembled WGS sequence"/>
</dbReference>
<dbReference type="PANTHER" id="PTHR30136:SF35">
    <property type="entry name" value="HTH-TYPE TRANSCRIPTIONAL REGULATOR RV1719"/>
    <property type="match status" value="1"/>
</dbReference>
<keyword evidence="2 5" id="KW-0238">DNA-binding</keyword>
<reference evidence="5 6" key="1">
    <citation type="submission" date="2020-03" db="EMBL/GenBank/DDBJ databases">
        <title>Genomic Encyclopedia of Type Strains, Phase IV (KMG-IV): sequencing the most valuable type-strain genomes for metagenomic binning, comparative biology and taxonomic classification.</title>
        <authorList>
            <person name="Goeker M."/>
        </authorList>
    </citation>
    <scope>NUCLEOTIDE SEQUENCE [LARGE SCALE GENOMIC DNA]</scope>
    <source>
        <strain evidence="5 6">DSM 21299</strain>
    </source>
</reference>
<keyword evidence="1" id="KW-0805">Transcription regulation</keyword>
<dbReference type="GO" id="GO:0003677">
    <property type="term" value="F:DNA binding"/>
    <property type="evidence" value="ECO:0007669"/>
    <property type="project" value="UniProtKB-KW"/>
</dbReference>
<organism evidence="5 6">
    <name type="scientific">Sphingobium vermicomposti</name>
    <dbReference type="NCBI Taxonomy" id="529005"/>
    <lineage>
        <taxon>Bacteria</taxon>
        <taxon>Pseudomonadati</taxon>
        <taxon>Pseudomonadota</taxon>
        <taxon>Alphaproteobacteria</taxon>
        <taxon>Sphingomonadales</taxon>
        <taxon>Sphingomonadaceae</taxon>
        <taxon>Sphingobium</taxon>
    </lineage>
</organism>
<dbReference type="Gene3D" id="1.10.10.10">
    <property type="entry name" value="Winged helix-like DNA-binding domain superfamily/Winged helix DNA-binding domain"/>
    <property type="match status" value="1"/>
</dbReference>
<dbReference type="InterPro" id="IPR005471">
    <property type="entry name" value="Tscrpt_reg_IclR_N"/>
</dbReference>
<evidence type="ECO:0000313" key="6">
    <source>
        <dbReference type="Proteomes" id="UP000576821"/>
    </source>
</evidence>
<evidence type="ECO:0000313" key="5">
    <source>
        <dbReference type="EMBL" id="NIJ17929.1"/>
    </source>
</evidence>
<dbReference type="GO" id="GO:0003700">
    <property type="term" value="F:DNA-binding transcription factor activity"/>
    <property type="evidence" value="ECO:0007669"/>
    <property type="project" value="TreeGrafter"/>
</dbReference>
<dbReference type="Gene3D" id="3.30.450.40">
    <property type="match status" value="1"/>
</dbReference>
<keyword evidence="6" id="KW-1185">Reference proteome</keyword>
<dbReference type="Pfam" id="PF09339">
    <property type="entry name" value="HTH_IclR"/>
    <property type="match status" value="1"/>
</dbReference>
<evidence type="ECO:0000256" key="3">
    <source>
        <dbReference type="ARBA" id="ARBA00023163"/>
    </source>
</evidence>
<dbReference type="PANTHER" id="PTHR30136">
    <property type="entry name" value="HELIX-TURN-HELIX TRANSCRIPTIONAL REGULATOR, ICLR FAMILY"/>
    <property type="match status" value="1"/>
</dbReference>
<protein>
    <submittedName>
        <fullName evidence="5">DNA-binding IclR family transcriptional regulator</fullName>
    </submittedName>
</protein>
<comment type="caution">
    <text evidence="5">The sequence shown here is derived from an EMBL/GenBank/DDBJ whole genome shotgun (WGS) entry which is preliminary data.</text>
</comment>
<dbReference type="EMBL" id="JAASQR010000004">
    <property type="protein sequence ID" value="NIJ17929.1"/>
    <property type="molecule type" value="Genomic_DNA"/>
</dbReference>
<feature type="domain" description="HTH iclR-type" evidence="4">
    <location>
        <begin position="17"/>
        <end position="79"/>
    </location>
</feature>